<reference evidence="13" key="1">
    <citation type="submission" date="2020-06" db="EMBL/GenBank/DDBJ databases">
        <authorList>
            <person name="Li T."/>
            <person name="Hu X."/>
            <person name="Zhang T."/>
            <person name="Song X."/>
            <person name="Zhang H."/>
            <person name="Dai N."/>
            <person name="Sheng W."/>
            <person name="Hou X."/>
            <person name="Wei L."/>
        </authorList>
    </citation>
    <scope>NUCLEOTIDE SEQUENCE</scope>
    <source>
        <strain evidence="13">3651</strain>
        <tissue evidence="13">Leaf</tissue>
    </source>
</reference>
<dbReference type="SMART" id="SM00360">
    <property type="entry name" value="RRM"/>
    <property type="match status" value="3"/>
</dbReference>
<evidence type="ECO:0000256" key="4">
    <source>
        <dbReference type="ARBA" id="ARBA00022664"/>
    </source>
</evidence>
<dbReference type="SUPFAM" id="SSF54928">
    <property type="entry name" value="RNA-binding domain, RBD"/>
    <property type="match status" value="2"/>
</dbReference>
<dbReference type="Gene3D" id="2.60.120.590">
    <property type="entry name" value="Alpha-ketoglutarate-dependent dioxygenase AlkB-like"/>
    <property type="match status" value="1"/>
</dbReference>
<evidence type="ECO:0000313" key="14">
    <source>
        <dbReference type="Proteomes" id="UP001293254"/>
    </source>
</evidence>
<dbReference type="PROSITE" id="PS50102">
    <property type="entry name" value="RRM"/>
    <property type="match status" value="3"/>
</dbReference>
<dbReference type="NCBIfam" id="TIGR01642">
    <property type="entry name" value="U2AF_lg"/>
    <property type="match status" value="1"/>
</dbReference>
<dbReference type="InterPro" id="IPR003954">
    <property type="entry name" value="RRM_euk-type"/>
</dbReference>
<comment type="caution">
    <text evidence="13">The sequence shown here is derived from an EMBL/GenBank/DDBJ whole genome shotgun (WGS) entry which is preliminary data.</text>
</comment>
<comment type="similarity">
    <text evidence="2">Belongs to the alkB family.</text>
</comment>
<dbReference type="EMBL" id="JACGWO010000002">
    <property type="protein sequence ID" value="KAK4436350.1"/>
    <property type="molecule type" value="Genomic_DNA"/>
</dbReference>
<keyword evidence="5" id="KW-0677">Repeat</keyword>
<keyword evidence="6 10" id="KW-0694">RNA-binding</keyword>
<feature type="compositionally biased region" description="Basic and acidic residues" evidence="11">
    <location>
        <begin position="106"/>
        <end position="144"/>
    </location>
</feature>
<dbReference type="SMART" id="SM00361">
    <property type="entry name" value="RRM_1"/>
    <property type="match status" value="2"/>
</dbReference>
<evidence type="ECO:0000256" key="10">
    <source>
        <dbReference type="PROSITE-ProRule" id="PRU00176"/>
    </source>
</evidence>
<dbReference type="AlphaFoldDB" id="A0AAE1YTD1"/>
<feature type="region of interest" description="Disordered" evidence="11">
    <location>
        <begin position="1"/>
        <end position="176"/>
    </location>
</feature>
<comment type="function">
    <text evidence="9">Necessary for the splicing of pre-mRNA. Binds to the U -enriched regions of plant introns.</text>
</comment>
<dbReference type="GO" id="GO:0006397">
    <property type="term" value="P:mRNA processing"/>
    <property type="evidence" value="ECO:0007669"/>
    <property type="project" value="UniProtKB-KW"/>
</dbReference>
<keyword evidence="7" id="KW-0508">mRNA splicing</keyword>
<dbReference type="GO" id="GO:0005634">
    <property type="term" value="C:nucleus"/>
    <property type="evidence" value="ECO:0007669"/>
    <property type="project" value="UniProtKB-SubCell"/>
</dbReference>
<keyword evidence="4" id="KW-0507">mRNA processing</keyword>
<evidence type="ECO:0000313" key="13">
    <source>
        <dbReference type="EMBL" id="KAK4436350.1"/>
    </source>
</evidence>
<feature type="compositionally biased region" description="Basic residues" evidence="11">
    <location>
        <begin position="145"/>
        <end position="154"/>
    </location>
</feature>
<feature type="compositionally biased region" description="Polar residues" evidence="11">
    <location>
        <begin position="1"/>
        <end position="16"/>
    </location>
</feature>
<dbReference type="CDD" id="cd12232">
    <property type="entry name" value="RRM3_U2AF65"/>
    <property type="match status" value="1"/>
</dbReference>
<feature type="domain" description="RRM" evidence="12">
    <location>
        <begin position="356"/>
        <end position="434"/>
    </location>
</feature>
<evidence type="ECO:0000256" key="9">
    <source>
        <dbReference type="ARBA" id="ARBA00055843"/>
    </source>
</evidence>
<evidence type="ECO:0000256" key="2">
    <source>
        <dbReference type="ARBA" id="ARBA00007879"/>
    </source>
</evidence>
<evidence type="ECO:0000256" key="6">
    <source>
        <dbReference type="ARBA" id="ARBA00022884"/>
    </source>
</evidence>
<evidence type="ECO:0000259" key="12">
    <source>
        <dbReference type="PROSITE" id="PS50102"/>
    </source>
</evidence>
<organism evidence="13 14">
    <name type="scientific">Sesamum alatum</name>
    <dbReference type="NCBI Taxonomy" id="300844"/>
    <lineage>
        <taxon>Eukaryota</taxon>
        <taxon>Viridiplantae</taxon>
        <taxon>Streptophyta</taxon>
        <taxon>Embryophyta</taxon>
        <taxon>Tracheophyta</taxon>
        <taxon>Spermatophyta</taxon>
        <taxon>Magnoliopsida</taxon>
        <taxon>eudicotyledons</taxon>
        <taxon>Gunneridae</taxon>
        <taxon>Pentapetalae</taxon>
        <taxon>asterids</taxon>
        <taxon>lamiids</taxon>
        <taxon>Lamiales</taxon>
        <taxon>Pedaliaceae</taxon>
        <taxon>Sesamum</taxon>
    </lineage>
</organism>
<dbReference type="SUPFAM" id="SSF51197">
    <property type="entry name" value="Clavaminate synthase-like"/>
    <property type="match status" value="1"/>
</dbReference>
<comment type="similarity">
    <text evidence="3">Belongs to the splicing factor SR family.</text>
</comment>
<evidence type="ECO:0000256" key="5">
    <source>
        <dbReference type="ARBA" id="ARBA00022737"/>
    </source>
</evidence>
<feature type="domain" description="RRM" evidence="12">
    <location>
        <begin position="236"/>
        <end position="319"/>
    </location>
</feature>
<evidence type="ECO:0000256" key="7">
    <source>
        <dbReference type="ARBA" id="ARBA00023187"/>
    </source>
</evidence>
<sequence length="657" mass="73744">MTSSPEINGNSYSPSVLDSPGGSGMQQQAQKGSSSLGSKHGSRDHEKDRERESSRSRDKERERGRDKERDRDRDKDRERDRDKDRDKDRERDRDKERDRHHRERHRERSERRERERTRDREDDDDYYRSRDHDRRRDYDRDREDRHKHRSRSRSPRSEQRSRSRSRSKSKRMSGFDMAPPAALLTNAAAVAGQVTGTTAAIPGMFPNMLPLASGQFGALPVMPVQAMTQQATRHARRVYVGGLPPTANEQSVATFFSHVMSAIGGNTAGPGDAVVNVYINHEKKFAFVEMRSVEEASNAMALDGIIFEGAPVKVRRPSDYNPSLAATLGPSQPNPNLNLAAVGLTPGSAGGLEGPDRIFVGGLPYYFTEAQIRELLESFGPLRGFDLVKDRETGNSKGYAFCVYQDLSVTDIACAALNGIKMGDKTLTVRRANQGASQPKPEQESVLLHAQQQIALQRLMLQPSVVATKVVCLTQVVTPDELKDDDDYEDILEDMRTECGKFGTLVNIVIPRPLPSGEMGPGVGKVFLEYADVESATKARQGLNGRKFGGNQVVAVFYPENKFSQGEWNSNNLLRESSCVVHFSPAEAEISHLENVKKEAKIPVLLIPGSVVLMWGEARYLWKHEINSKPRFQKWEGQEVNQKRRISVTLRRLCQTT</sequence>
<evidence type="ECO:0000256" key="3">
    <source>
        <dbReference type="ARBA" id="ARBA00010269"/>
    </source>
</evidence>
<dbReference type="FunFam" id="3.30.70.330:FF:000057">
    <property type="entry name" value="U2 snRNP auxiliary factor large subunit"/>
    <property type="match status" value="1"/>
</dbReference>
<feature type="compositionally biased region" description="Basic and acidic residues" evidence="11">
    <location>
        <begin position="41"/>
        <end position="97"/>
    </location>
</feature>
<dbReference type="CDD" id="cd12230">
    <property type="entry name" value="RRM1_U2AF65"/>
    <property type="match status" value="1"/>
</dbReference>
<evidence type="ECO:0000256" key="11">
    <source>
        <dbReference type="SAM" id="MobiDB-lite"/>
    </source>
</evidence>
<name>A0AAE1YTD1_9LAMI</name>
<dbReference type="GO" id="GO:0003723">
    <property type="term" value="F:RNA binding"/>
    <property type="evidence" value="ECO:0007669"/>
    <property type="project" value="UniProtKB-UniRule"/>
</dbReference>
<evidence type="ECO:0000256" key="8">
    <source>
        <dbReference type="ARBA" id="ARBA00023242"/>
    </source>
</evidence>
<dbReference type="InterPro" id="IPR035979">
    <property type="entry name" value="RBD_domain_sf"/>
</dbReference>
<accession>A0AAE1YTD1</accession>
<evidence type="ECO:0000256" key="1">
    <source>
        <dbReference type="ARBA" id="ARBA00004123"/>
    </source>
</evidence>
<dbReference type="InterPro" id="IPR006529">
    <property type="entry name" value="U2AF_lg"/>
</dbReference>
<dbReference type="InterPro" id="IPR037151">
    <property type="entry name" value="AlkB-like_sf"/>
</dbReference>
<comment type="subcellular location">
    <subcellularLocation>
        <location evidence="1">Nucleus</location>
    </subcellularLocation>
</comment>
<dbReference type="FunFam" id="3.30.70.330:FF:000225">
    <property type="entry name" value="U2 snRNP auxiliary factor large subunit"/>
    <property type="match status" value="1"/>
</dbReference>
<keyword evidence="14" id="KW-1185">Reference proteome</keyword>
<reference evidence="13" key="2">
    <citation type="journal article" date="2024" name="Plant">
        <title>Genomic evolution and insights into agronomic trait innovations of Sesamum species.</title>
        <authorList>
            <person name="Miao H."/>
            <person name="Wang L."/>
            <person name="Qu L."/>
            <person name="Liu H."/>
            <person name="Sun Y."/>
            <person name="Le M."/>
            <person name="Wang Q."/>
            <person name="Wei S."/>
            <person name="Zheng Y."/>
            <person name="Lin W."/>
            <person name="Duan Y."/>
            <person name="Cao H."/>
            <person name="Xiong S."/>
            <person name="Wang X."/>
            <person name="Wei L."/>
            <person name="Li C."/>
            <person name="Ma Q."/>
            <person name="Ju M."/>
            <person name="Zhao R."/>
            <person name="Li G."/>
            <person name="Mu C."/>
            <person name="Tian Q."/>
            <person name="Mei H."/>
            <person name="Zhang T."/>
            <person name="Gao T."/>
            <person name="Zhang H."/>
        </authorList>
    </citation>
    <scope>NUCLEOTIDE SEQUENCE</scope>
    <source>
        <strain evidence="13">3651</strain>
    </source>
</reference>
<dbReference type="FunFam" id="3.30.70.330:FF:000111">
    <property type="entry name" value="U2 snRNP auxiliary factor large subunit"/>
    <property type="match status" value="1"/>
</dbReference>
<feature type="domain" description="RRM" evidence="12">
    <location>
        <begin position="475"/>
        <end position="561"/>
    </location>
</feature>
<dbReference type="CDD" id="cd12231">
    <property type="entry name" value="RRM2_U2AF65"/>
    <property type="match status" value="1"/>
</dbReference>
<proteinExistence type="inferred from homology"/>
<dbReference type="Gene3D" id="3.30.70.330">
    <property type="match status" value="3"/>
</dbReference>
<dbReference type="PANTHER" id="PTHR23139">
    <property type="entry name" value="RNA-BINDING PROTEIN"/>
    <property type="match status" value="1"/>
</dbReference>
<dbReference type="InterPro" id="IPR000504">
    <property type="entry name" value="RRM_dom"/>
</dbReference>
<gene>
    <name evidence="13" type="ORF">Salat_0798700</name>
</gene>
<dbReference type="Proteomes" id="UP001293254">
    <property type="component" value="Unassembled WGS sequence"/>
</dbReference>
<dbReference type="InterPro" id="IPR012677">
    <property type="entry name" value="Nucleotide-bd_a/b_plait_sf"/>
</dbReference>
<keyword evidence="8" id="KW-0539">Nucleus</keyword>
<dbReference type="Pfam" id="PF00076">
    <property type="entry name" value="RRM_1"/>
    <property type="match status" value="2"/>
</dbReference>
<feature type="compositionally biased region" description="Basic residues" evidence="11">
    <location>
        <begin position="162"/>
        <end position="171"/>
    </location>
</feature>
<dbReference type="GO" id="GO:0008380">
    <property type="term" value="P:RNA splicing"/>
    <property type="evidence" value="ECO:0007669"/>
    <property type="project" value="UniProtKB-KW"/>
</dbReference>
<protein>
    <submittedName>
        <fullName evidence="13">Splicing factor U2af large subunit B</fullName>
    </submittedName>
</protein>